<dbReference type="RefSeq" id="WP_185904432.1">
    <property type="nucleotide sequence ID" value="NZ_JACMSE010000002.1"/>
</dbReference>
<dbReference type="Pfam" id="PF14268">
    <property type="entry name" value="YoaP"/>
    <property type="match status" value="1"/>
</dbReference>
<evidence type="ECO:0000313" key="2">
    <source>
        <dbReference type="EMBL" id="MBC2888445.1"/>
    </source>
</evidence>
<dbReference type="AlphaFoldDB" id="A0A842JF22"/>
<dbReference type="Pfam" id="PF00583">
    <property type="entry name" value="Acetyltransf_1"/>
    <property type="match status" value="1"/>
</dbReference>
<dbReference type="InterPro" id="IPR025685">
    <property type="entry name" value="YoaP-like_dom"/>
</dbReference>
<dbReference type="InterPro" id="IPR016181">
    <property type="entry name" value="Acyl_CoA_acyltransferase"/>
</dbReference>
<gene>
    <name evidence="2" type="ORF">H7313_03650</name>
</gene>
<accession>A0A842JF22</accession>
<dbReference type="Gene3D" id="3.40.630.30">
    <property type="match status" value="1"/>
</dbReference>
<dbReference type="Proteomes" id="UP000587396">
    <property type="component" value="Unassembled WGS sequence"/>
</dbReference>
<evidence type="ECO:0000259" key="1">
    <source>
        <dbReference type="PROSITE" id="PS51186"/>
    </source>
</evidence>
<keyword evidence="3" id="KW-1185">Reference proteome</keyword>
<reference evidence="2 3" key="1">
    <citation type="submission" date="2020-08" db="EMBL/GenBank/DDBJ databases">
        <authorList>
            <person name="Liu C."/>
            <person name="Sun Q."/>
        </authorList>
    </citation>
    <scope>NUCLEOTIDE SEQUENCE [LARGE SCALE GENOMIC DNA]</scope>
    <source>
        <strain evidence="2 3">N22</strain>
    </source>
</reference>
<comment type="caution">
    <text evidence="2">The sequence shown here is derived from an EMBL/GenBank/DDBJ whole genome shotgun (WGS) entry which is preliminary data.</text>
</comment>
<feature type="domain" description="N-acetyltransferase" evidence="1">
    <location>
        <begin position="3"/>
        <end position="158"/>
    </location>
</feature>
<name>A0A842JF22_9ACTN</name>
<protein>
    <submittedName>
        <fullName evidence="2">YoaP domain-containing protein</fullName>
    </submittedName>
</protein>
<dbReference type="PROSITE" id="PS51186">
    <property type="entry name" value="GNAT"/>
    <property type="match status" value="1"/>
</dbReference>
<dbReference type="GO" id="GO:0016747">
    <property type="term" value="F:acyltransferase activity, transferring groups other than amino-acyl groups"/>
    <property type="evidence" value="ECO:0007669"/>
    <property type="project" value="InterPro"/>
</dbReference>
<proteinExistence type="predicted"/>
<dbReference type="InterPro" id="IPR000182">
    <property type="entry name" value="GNAT_dom"/>
</dbReference>
<sequence length="249" mass="28303">MDAEFVNLTPENLADEHLCCIIRTKKPHPGVEAKRQWLADRLKEGHVFRKLQAKATVFIEYAPLESAWVPVVGDNYLYLYCLWVTGSPKGSGYGKSLMEYCLADAKKQGKSGVCMLGAKKQKSWLSDQSFAKKYGFEVVDTTESGYELLALSFGGTVPQFASNAKRERIESEDLTIYYDLQCPYIHQYIEKIRQYCEESDVPVSLVLVDTLQKAKELPCAFNNWAVFYKGEFRTVNLLGVPQIEKLLKK</sequence>
<dbReference type="SUPFAM" id="SSF55729">
    <property type="entry name" value="Acyl-CoA N-acyltransferases (Nat)"/>
    <property type="match status" value="1"/>
</dbReference>
<organism evidence="2 3">
    <name type="scientific">Gordonibacter massiliensis</name>
    <name type="common">ex Traore et al. 2017</name>
    <dbReference type="NCBI Taxonomy" id="1841863"/>
    <lineage>
        <taxon>Bacteria</taxon>
        <taxon>Bacillati</taxon>
        <taxon>Actinomycetota</taxon>
        <taxon>Coriobacteriia</taxon>
        <taxon>Eggerthellales</taxon>
        <taxon>Eggerthellaceae</taxon>
        <taxon>Gordonibacter</taxon>
    </lineage>
</organism>
<dbReference type="EMBL" id="JACMSE010000002">
    <property type="protein sequence ID" value="MBC2888445.1"/>
    <property type="molecule type" value="Genomic_DNA"/>
</dbReference>
<dbReference type="CDD" id="cd04301">
    <property type="entry name" value="NAT_SF"/>
    <property type="match status" value="1"/>
</dbReference>
<evidence type="ECO:0000313" key="3">
    <source>
        <dbReference type="Proteomes" id="UP000587396"/>
    </source>
</evidence>